<proteinExistence type="predicted"/>
<evidence type="ECO:0000313" key="1">
    <source>
        <dbReference type="EMBL" id="QDU21716.1"/>
    </source>
</evidence>
<dbReference type="EMBL" id="CP036273">
    <property type="protein sequence ID" value="QDU21716.1"/>
    <property type="molecule type" value="Genomic_DNA"/>
</dbReference>
<accession>A0A517XW40</accession>
<name>A0A517XW40_9BACT</name>
<evidence type="ECO:0000313" key="2">
    <source>
        <dbReference type="Proteomes" id="UP000319576"/>
    </source>
</evidence>
<dbReference type="AlphaFoldDB" id="A0A517XW40"/>
<dbReference type="KEGG" id="uli:ETAA1_36890"/>
<sequence length="287" mass="31730">MRRLWLVGESLPLKEDGTQRKAREAAGLPPTLVPLDPRHGVFPNLVMKPLFAAGYALSQSHADQLLNFFQEMKEVVSDHSGRRFNFFDNRPTRPKGRGKEAAPENLGTDQFAVPDEDMTVRIKSFDTLNTLWLVFGHQTNFGLLWWLVDKAAADKPTKVQIKKFSEQFVNAVCDCSPAHAGGGYGQLSSRIGLLHRLCTGADTRLTLEAAVSKLNPVGPFSLTRISEVMRATVPLLHNEGYQDGTNPTGNAQGHFVRLAKGKVDVGDLYWQVMGNAIATRIMDGFVE</sequence>
<keyword evidence="2" id="KW-1185">Reference proteome</keyword>
<dbReference type="Proteomes" id="UP000319576">
    <property type="component" value="Chromosome"/>
</dbReference>
<gene>
    <name evidence="1" type="ORF">ETAA1_36890</name>
</gene>
<reference evidence="1 2" key="1">
    <citation type="submission" date="2019-02" db="EMBL/GenBank/DDBJ databases">
        <title>Deep-cultivation of Planctomycetes and their phenomic and genomic characterization uncovers novel biology.</title>
        <authorList>
            <person name="Wiegand S."/>
            <person name="Jogler M."/>
            <person name="Boedeker C."/>
            <person name="Pinto D."/>
            <person name="Vollmers J."/>
            <person name="Rivas-Marin E."/>
            <person name="Kohn T."/>
            <person name="Peeters S.H."/>
            <person name="Heuer A."/>
            <person name="Rast P."/>
            <person name="Oberbeckmann S."/>
            <person name="Bunk B."/>
            <person name="Jeske O."/>
            <person name="Meyerdierks A."/>
            <person name="Storesund J.E."/>
            <person name="Kallscheuer N."/>
            <person name="Luecker S."/>
            <person name="Lage O.M."/>
            <person name="Pohl T."/>
            <person name="Merkel B.J."/>
            <person name="Hornburger P."/>
            <person name="Mueller R.-W."/>
            <person name="Bruemmer F."/>
            <person name="Labrenz M."/>
            <person name="Spormann A.M."/>
            <person name="Op den Camp H."/>
            <person name="Overmann J."/>
            <person name="Amann R."/>
            <person name="Jetten M.S.M."/>
            <person name="Mascher T."/>
            <person name="Medema M.H."/>
            <person name="Devos D.P."/>
            <person name="Kaster A.-K."/>
            <person name="Ovreas L."/>
            <person name="Rohde M."/>
            <person name="Galperin M.Y."/>
            <person name="Jogler C."/>
        </authorList>
    </citation>
    <scope>NUCLEOTIDE SEQUENCE [LARGE SCALE GENOMIC DNA]</scope>
    <source>
        <strain evidence="1 2">ETA_A1</strain>
    </source>
</reference>
<protein>
    <submittedName>
        <fullName evidence="1">Uncharacterized protein</fullName>
    </submittedName>
</protein>
<organism evidence="1 2">
    <name type="scientific">Urbifossiella limnaea</name>
    <dbReference type="NCBI Taxonomy" id="2528023"/>
    <lineage>
        <taxon>Bacteria</taxon>
        <taxon>Pseudomonadati</taxon>
        <taxon>Planctomycetota</taxon>
        <taxon>Planctomycetia</taxon>
        <taxon>Gemmatales</taxon>
        <taxon>Gemmataceae</taxon>
        <taxon>Urbifossiella</taxon>
    </lineage>
</organism>